<dbReference type="InterPro" id="IPR037150">
    <property type="entry name" value="H-NS_C_dom_sf"/>
</dbReference>
<keyword evidence="4" id="KW-0238">DNA-binding</keyword>
<reference evidence="7 8" key="1">
    <citation type="submission" date="2013-02" db="EMBL/GenBank/DDBJ databases">
        <authorList>
            <person name="Fiebig A."/>
            <person name="Goeker M."/>
            <person name="Klenk H.-P.P."/>
        </authorList>
    </citation>
    <scope>NUCLEOTIDE SEQUENCE [LARGE SCALE GENOMIC DNA]</scope>
    <source>
        <strain evidence="7 8">DSM 19309</strain>
    </source>
</reference>
<evidence type="ECO:0000256" key="4">
    <source>
        <dbReference type="ARBA" id="ARBA00023125"/>
    </source>
</evidence>
<protein>
    <recommendedName>
        <fullName evidence="6">DNA-binding protein H-NS-like C-terminal domain-containing protein</fullName>
    </recommendedName>
</protein>
<accession>A0A017HWF3</accession>
<dbReference type="PATRIC" id="fig|442562.3.peg.385"/>
<dbReference type="SUPFAM" id="SSF81273">
    <property type="entry name" value="H-NS histone-like proteins"/>
    <property type="match status" value="1"/>
</dbReference>
<dbReference type="HOGENOM" id="CLU_117503_1_2_5"/>
<evidence type="ECO:0000256" key="1">
    <source>
        <dbReference type="ARBA" id="ARBA00004453"/>
    </source>
</evidence>
<dbReference type="PANTHER" id="PTHR38097">
    <property type="match status" value="1"/>
</dbReference>
<feature type="region of interest" description="Disordered" evidence="5">
    <location>
        <begin position="60"/>
        <end position="96"/>
    </location>
</feature>
<name>A0A017HWF3_9RHOB</name>
<gene>
    <name evidence="7" type="ORF">Rumeso_00386</name>
</gene>
<dbReference type="Proteomes" id="UP000019666">
    <property type="component" value="Unassembled WGS sequence"/>
</dbReference>
<dbReference type="EMBL" id="AOSK01000018">
    <property type="protein sequence ID" value="EYD78049.1"/>
    <property type="molecule type" value="Genomic_DNA"/>
</dbReference>
<organism evidence="7 8">
    <name type="scientific">Rubellimicrobium mesophilum DSM 19309</name>
    <dbReference type="NCBI Taxonomy" id="442562"/>
    <lineage>
        <taxon>Bacteria</taxon>
        <taxon>Pseudomonadati</taxon>
        <taxon>Pseudomonadota</taxon>
        <taxon>Alphaproteobacteria</taxon>
        <taxon>Rhodobacterales</taxon>
        <taxon>Roseobacteraceae</taxon>
        <taxon>Rubellimicrobium</taxon>
    </lineage>
</organism>
<dbReference type="Gene3D" id="4.10.430.10">
    <property type="entry name" value="Histone-like protein H-NS, C-terminal domain"/>
    <property type="match status" value="1"/>
</dbReference>
<dbReference type="GO" id="GO:0005829">
    <property type="term" value="C:cytosol"/>
    <property type="evidence" value="ECO:0007669"/>
    <property type="project" value="TreeGrafter"/>
</dbReference>
<dbReference type="OrthoDB" id="5297879at2"/>
<dbReference type="GO" id="GO:0009295">
    <property type="term" value="C:nucleoid"/>
    <property type="evidence" value="ECO:0007669"/>
    <property type="project" value="UniProtKB-SubCell"/>
</dbReference>
<evidence type="ECO:0000256" key="2">
    <source>
        <dbReference type="ARBA" id="ARBA00010610"/>
    </source>
</evidence>
<dbReference type="GO" id="GO:0003680">
    <property type="term" value="F:minor groove of adenine-thymine-rich DNA binding"/>
    <property type="evidence" value="ECO:0007669"/>
    <property type="project" value="TreeGrafter"/>
</dbReference>
<evidence type="ECO:0000259" key="6">
    <source>
        <dbReference type="SMART" id="SM00528"/>
    </source>
</evidence>
<sequence length="114" mass="12754">MTEYESMSRKELMTLRANIDKAIAAVGDRDRRNALKAAEEAVREHGFTLAELTPFVAQVPGRGRRRGAAEGAANAPRYRNPENPEQTWSGRGRRPRWVHEAEAAGRSLDDLRIA</sequence>
<dbReference type="GO" id="GO:0032993">
    <property type="term" value="C:protein-DNA complex"/>
    <property type="evidence" value="ECO:0007669"/>
    <property type="project" value="TreeGrafter"/>
</dbReference>
<feature type="domain" description="DNA-binding protein H-NS-like C-terminal" evidence="6">
    <location>
        <begin position="68"/>
        <end position="113"/>
    </location>
</feature>
<dbReference type="STRING" id="442562.Rumeso_00386"/>
<dbReference type="GO" id="GO:0000976">
    <property type="term" value="F:transcription cis-regulatory region binding"/>
    <property type="evidence" value="ECO:0007669"/>
    <property type="project" value="TreeGrafter"/>
</dbReference>
<keyword evidence="3" id="KW-0963">Cytoplasm</keyword>
<dbReference type="GO" id="GO:0001217">
    <property type="term" value="F:DNA-binding transcription repressor activity"/>
    <property type="evidence" value="ECO:0007669"/>
    <property type="project" value="TreeGrafter"/>
</dbReference>
<comment type="similarity">
    <text evidence="2">Belongs to the histone-like protein H-NS family.</text>
</comment>
<evidence type="ECO:0000313" key="8">
    <source>
        <dbReference type="Proteomes" id="UP000019666"/>
    </source>
</evidence>
<dbReference type="GO" id="GO:0003681">
    <property type="term" value="F:bent DNA binding"/>
    <property type="evidence" value="ECO:0007669"/>
    <property type="project" value="TreeGrafter"/>
</dbReference>
<evidence type="ECO:0000256" key="3">
    <source>
        <dbReference type="ARBA" id="ARBA00022490"/>
    </source>
</evidence>
<dbReference type="InterPro" id="IPR027444">
    <property type="entry name" value="H-NS_C_dom"/>
</dbReference>
<dbReference type="PANTHER" id="PTHR38097:SF2">
    <property type="entry name" value="DNA-BINDING PROTEIN STPA"/>
    <property type="match status" value="1"/>
</dbReference>
<comment type="caution">
    <text evidence="7">The sequence shown here is derived from an EMBL/GenBank/DDBJ whole genome shotgun (WGS) entry which is preliminary data.</text>
</comment>
<dbReference type="Pfam" id="PF00816">
    <property type="entry name" value="Histone_HNS"/>
    <property type="match status" value="1"/>
</dbReference>
<evidence type="ECO:0000313" key="7">
    <source>
        <dbReference type="EMBL" id="EYD78049.1"/>
    </source>
</evidence>
<dbReference type="AlphaFoldDB" id="A0A017HWF3"/>
<dbReference type="RefSeq" id="WP_037280410.1">
    <property type="nucleotide sequence ID" value="NZ_KK088572.1"/>
</dbReference>
<comment type="subcellular location">
    <subcellularLocation>
        <location evidence="1">Cytoplasm</location>
        <location evidence="1">Nucleoid</location>
    </subcellularLocation>
</comment>
<proteinExistence type="inferred from homology"/>
<keyword evidence="8" id="KW-1185">Reference proteome</keyword>
<dbReference type="SMART" id="SM00528">
    <property type="entry name" value="HNS"/>
    <property type="match status" value="1"/>
</dbReference>
<evidence type="ECO:0000256" key="5">
    <source>
        <dbReference type="SAM" id="MobiDB-lite"/>
    </source>
</evidence>